<dbReference type="EC" id="2.3.2.16" evidence="8"/>
<evidence type="ECO:0000259" key="12">
    <source>
        <dbReference type="Pfam" id="PF13480"/>
    </source>
</evidence>
<accession>A0ABU0JZJ9</accession>
<evidence type="ECO:0000256" key="8">
    <source>
        <dbReference type="ARBA" id="ARBA00039074"/>
    </source>
</evidence>
<comment type="similarity">
    <text evidence="2">Belongs to the FemABX family.</text>
</comment>
<keyword evidence="7" id="KW-0961">Cell wall biogenesis/degradation</keyword>
<dbReference type="InterPro" id="IPR050644">
    <property type="entry name" value="PG_Glycine_Bridge_Synth"/>
</dbReference>
<dbReference type="InterPro" id="IPR038740">
    <property type="entry name" value="BioF2-like_GNAT_dom"/>
</dbReference>
<evidence type="ECO:0000313" key="13">
    <source>
        <dbReference type="EMBL" id="MDQ0482511.1"/>
    </source>
</evidence>
<dbReference type="RefSeq" id="WP_301550304.1">
    <property type="nucleotide sequence ID" value="NZ_JAQRMZ010000001.1"/>
</dbReference>
<evidence type="ECO:0000256" key="4">
    <source>
        <dbReference type="ARBA" id="ARBA00022960"/>
    </source>
</evidence>
<feature type="domain" description="BioF2-like acetyltransferase" evidence="12">
    <location>
        <begin position="170"/>
        <end position="299"/>
    </location>
</feature>
<comment type="caution">
    <text evidence="13">The sequence shown here is derived from an EMBL/GenBank/DDBJ whole genome shotgun (WGS) entry which is preliminary data.</text>
</comment>
<dbReference type="PROSITE" id="PS51191">
    <property type="entry name" value="FEMABX"/>
    <property type="match status" value="1"/>
</dbReference>
<dbReference type="Proteomes" id="UP001226720">
    <property type="component" value="Unassembled WGS sequence"/>
</dbReference>
<keyword evidence="14" id="KW-1185">Reference proteome</keyword>
<sequence length="363" mass="43160">MGIKLFGLADKRYWHEYLNRLDQKDVYFTPEYCEIHEKNGDGVAQAYLYEEGEDFVLYPYLLRDLTRLSHLSHVTQKYGKLYDITTPYGYGGPVTNVKDEERVHAFLRRFTKSFREYCKGAQIVTEFIRFHPLYQNQYLFADGEKNHIRDTIYIDLTKEYEEIWANYDTKNRNRIRKSKSYDLQIEHRNRHERQDLLRLYNSTMERTGAKEYYFFSDSYFQNTLELLGENVELIEVVTEDGKVVMSVIFMFGNEYIHYHLLGSDQEYLRLATNNLVVDYMVQWAKKRGYKAMHLGGGYAGNDDSLYRFKKHFNKNGALPFYIGKHVHNEAIYKELSEALPVQFKGYFPVYRHTNLSVGQTVRS</sequence>
<dbReference type="SUPFAM" id="SSF55729">
    <property type="entry name" value="Acyl-CoA N-acyltransferases (Nat)"/>
    <property type="match status" value="1"/>
</dbReference>
<evidence type="ECO:0000256" key="2">
    <source>
        <dbReference type="ARBA" id="ARBA00009943"/>
    </source>
</evidence>
<dbReference type="InterPro" id="IPR016181">
    <property type="entry name" value="Acyl_CoA_acyltransferase"/>
</dbReference>
<evidence type="ECO:0000256" key="10">
    <source>
        <dbReference type="ARBA" id="ARBA00042933"/>
    </source>
</evidence>
<evidence type="ECO:0000256" key="5">
    <source>
        <dbReference type="ARBA" id="ARBA00022984"/>
    </source>
</evidence>
<dbReference type="EMBL" id="JAUSWM010000002">
    <property type="protein sequence ID" value="MDQ0482511.1"/>
    <property type="molecule type" value="Genomic_DNA"/>
</dbReference>
<organism evidence="13 14">
    <name type="scientific">Guptibacillus hwajinpoensis</name>
    <dbReference type="NCBI Taxonomy" id="208199"/>
    <lineage>
        <taxon>Bacteria</taxon>
        <taxon>Bacillati</taxon>
        <taxon>Bacillota</taxon>
        <taxon>Bacilli</taxon>
        <taxon>Bacillales</taxon>
        <taxon>Guptibacillaceae</taxon>
        <taxon>Guptibacillus</taxon>
    </lineage>
</organism>
<gene>
    <name evidence="13" type="ORF">QO000_001480</name>
</gene>
<evidence type="ECO:0000256" key="3">
    <source>
        <dbReference type="ARBA" id="ARBA00022679"/>
    </source>
</evidence>
<dbReference type="GeneID" id="301325528"/>
<evidence type="ECO:0000256" key="6">
    <source>
        <dbReference type="ARBA" id="ARBA00023315"/>
    </source>
</evidence>
<comment type="subcellular location">
    <subcellularLocation>
        <location evidence="1">Cytoplasm</location>
    </subcellularLocation>
</comment>
<protein>
    <recommendedName>
        <fullName evidence="9">Lipid II:glycine glycyltransferase</fullName>
        <ecNumber evidence="8">2.3.2.16</ecNumber>
    </recommendedName>
    <alternativeName>
        <fullName evidence="10">Factor essential for expression of methicillin resistance X</fullName>
    </alternativeName>
</protein>
<keyword evidence="4" id="KW-0133">Cell shape</keyword>
<evidence type="ECO:0000256" key="7">
    <source>
        <dbReference type="ARBA" id="ARBA00023316"/>
    </source>
</evidence>
<dbReference type="Gene3D" id="3.40.630.30">
    <property type="match status" value="1"/>
</dbReference>
<keyword evidence="6" id="KW-0012">Acyltransferase</keyword>
<dbReference type="Pfam" id="PF13480">
    <property type="entry name" value="Acetyltransf_6"/>
    <property type="match status" value="1"/>
</dbReference>
<dbReference type="InterPro" id="IPR003447">
    <property type="entry name" value="FEMABX"/>
</dbReference>
<evidence type="ECO:0000313" key="14">
    <source>
        <dbReference type="Proteomes" id="UP001226720"/>
    </source>
</evidence>
<evidence type="ECO:0000256" key="1">
    <source>
        <dbReference type="ARBA" id="ARBA00004496"/>
    </source>
</evidence>
<dbReference type="PANTHER" id="PTHR36174:SF1">
    <property type="entry name" value="LIPID II:GLYCINE GLYCYLTRANSFERASE"/>
    <property type="match status" value="1"/>
</dbReference>
<dbReference type="PANTHER" id="PTHR36174">
    <property type="entry name" value="LIPID II:GLYCINE GLYCYLTRANSFERASE"/>
    <property type="match status" value="1"/>
</dbReference>
<keyword evidence="5" id="KW-0573">Peptidoglycan synthesis</keyword>
<keyword evidence="3" id="KW-0808">Transferase</keyword>
<comment type="catalytic activity">
    <reaction evidence="11">
        <text>beta-D-GlcNAc-(1-&gt;4)-Mur2Ac(oyl-L-Ala-D-isoglutaminyl-L-Lys-D-Ala-D-Ala)-di-trans,octa-cis-undecaprenyl diphosphate + glycyl-tRNA(Gly) = beta-D-GlcNAc-(1-&gt;4)-Mur2Ac(oyl-L-Ala-D-isoglutaminyl-L-Lys-(N(6)-Gly)-D-Ala-D-Ala)-di-trans,octa-cis-undecaprenyl diphosphate + tRNA(Gly) + H(+)</text>
        <dbReference type="Rhea" id="RHEA:30435"/>
        <dbReference type="Rhea" id="RHEA-COMP:9664"/>
        <dbReference type="Rhea" id="RHEA-COMP:9683"/>
        <dbReference type="ChEBI" id="CHEBI:15378"/>
        <dbReference type="ChEBI" id="CHEBI:62233"/>
        <dbReference type="ChEBI" id="CHEBI:62234"/>
        <dbReference type="ChEBI" id="CHEBI:78442"/>
        <dbReference type="ChEBI" id="CHEBI:78522"/>
        <dbReference type="EC" id="2.3.2.16"/>
    </reaction>
</comment>
<evidence type="ECO:0000256" key="9">
    <source>
        <dbReference type="ARBA" id="ARBA00040679"/>
    </source>
</evidence>
<name>A0ABU0JZJ9_9BACL</name>
<proteinExistence type="inferred from homology"/>
<reference evidence="13" key="1">
    <citation type="submission" date="2023-07" db="EMBL/GenBank/DDBJ databases">
        <title>Genomic Encyclopedia of Type Strains, Phase IV (KMG-IV): sequencing the most valuable type-strain genomes for metagenomic binning, comparative biology and taxonomic classification.</title>
        <authorList>
            <person name="Goeker M."/>
        </authorList>
    </citation>
    <scope>NUCLEOTIDE SEQUENCE [LARGE SCALE GENOMIC DNA]</scope>
    <source>
        <strain evidence="13">JSM 076093</strain>
    </source>
</reference>
<evidence type="ECO:0000256" key="11">
    <source>
        <dbReference type="ARBA" id="ARBA00048654"/>
    </source>
</evidence>